<dbReference type="CDD" id="cd02440">
    <property type="entry name" value="AdoMet_MTases"/>
    <property type="match status" value="1"/>
</dbReference>
<dbReference type="Gene3D" id="3.40.50.150">
    <property type="entry name" value="Vaccinia Virus protein VP39"/>
    <property type="match status" value="1"/>
</dbReference>
<dbReference type="RefSeq" id="WP_068276947.1">
    <property type="nucleotide sequence ID" value="NZ_LQZG01000004.1"/>
</dbReference>
<evidence type="ECO:0000313" key="1">
    <source>
        <dbReference type="EMBL" id="OAB86348.1"/>
    </source>
</evidence>
<dbReference type="InterPro" id="IPR029063">
    <property type="entry name" value="SAM-dependent_MTases_sf"/>
</dbReference>
<dbReference type="EMBL" id="LQZG01000004">
    <property type="protein sequence ID" value="OAB86348.1"/>
    <property type="molecule type" value="Genomic_DNA"/>
</dbReference>
<dbReference type="SUPFAM" id="SSF53335">
    <property type="entry name" value="S-adenosyl-L-methionine-dependent methyltransferases"/>
    <property type="match status" value="1"/>
</dbReference>
<sequence>MGYDSAYFDEQAAQWDQPDKVARAQRVAEAVVTAVPLRGDERLLDYGAGTGLLGRALADRVASITLADASEGMTRLTQERVATGEITGDVRAVRLDLLTDPVPHERYDVVVSLQALHHVSDVPAVLRALRELTVPGGWLAVSDLDREDGSFHGEGFAGHTGFERAELEAMVREAGFVEVSTSTATTMTKGEPGHEREYPLFLLVARAPAAPVPA</sequence>
<gene>
    <name evidence="1" type="ORF">AWH69_13470</name>
</gene>
<name>A0A176Q9G3_9MICO</name>
<proteinExistence type="predicted"/>
<organism evidence="1 2">
    <name type="scientific">Janibacter melonis</name>
    <dbReference type="NCBI Taxonomy" id="262209"/>
    <lineage>
        <taxon>Bacteria</taxon>
        <taxon>Bacillati</taxon>
        <taxon>Actinomycetota</taxon>
        <taxon>Actinomycetes</taxon>
        <taxon>Micrococcales</taxon>
        <taxon>Intrasporangiaceae</taxon>
        <taxon>Janibacter</taxon>
    </lineage>
</organism>
<protein>
    <recommendedName>
        <fullName evidence="3">Methyltransferase domain-containing protein</fullName>
    </recommendedName>
</protein>
<dbReference type="STRING" id="262209.AWH69_13470"/>
<reference evidence="1 2" key="1">
    <citation type="submission" date="2016-01" db="EMBL/GenBank/DDBJ databases">
        <title>Janibacter melonis strain CD11_4 genome sequencing and assembly.</title>
        <authorList>
            <person name="Nair G.R."/>
            <person name="Kaur G."/>
            <person name="Chander A.M."/>
            <person name="Mayilraj S."/>
        </authorList>
    </citation>
    <scope>NUCLEOTIDE SEQUENCE [LARGE SCALE GENOMIC DNA]</scope>
    <source>
        <strain evidence="1 2">CD11-4</strain>
    </source>
</reference>
<accession>A0A176Q9G3</accession>
<dbReference type="AlphaFoldDB" id="A0A176Q9G3"/>
<dbReference type="PANTHER" id="PTHR43861">
    <property type="entry name" value="TRANS-ACONITATE 2-METHYLTRANSFERASE-RELATED"/>
    <property type="match status" value="1"/>
</dbReference>
<dbReference type="Proteomes" id="UP000076976">
    <property type="component" value="Unassembled WGS sequence"/>
</dbReference>
<keyword evidence="2" id="KW-1185">Reference proteome</keyword>
<evidence type="ECO:0008006" key="3">
    <source>
        <dbReference type="Google" id="ProtNLM"/>
    </source>
</evidence>
<evidence type="ECO:0000313" key="2">
    <source>
        <dbReference type="Proteomes" id="UP000076976"/>
    </source>
</evidence>
<comment type="caution">
    <text evidence="1">The sequence shown here is derived from an EMBL/GenBank/DDBJ whole genome shotgun (WGS) entry which is preliminary data.</text>
</comment>
<dbReference type="Pfam" id="PF13489">
    <property type="entry name" value="Methyltransf_23"/>
    <property type="match status" value="1"/>
</dbReference>